<accession>A0ACC1QUH7</accession>
<dbReference type="EMBL" id="JANAKD010000588">
    <property type="protein sequence ID" value="KAJ3492546.1"/>
    <property type="molecule type" value="Genomic_DNA"/>
</dbReference>
<reference evidence="1" key="1">
    <citation type="submission" date="2022-07" db="EMBL/GenBank/DDBJ databases">
        <title>Genome Sequence of Lecanicillium saksenae.</title>
        <authorList>
            <person name="Buettner E."/>
        </authorList>
    </citation>
    <scope>NUCLEOTIDE SEQUENCE</scope>
    <source>
        <strain evidence="1">VT-O1</strain>
    </source>
</reference>
<organism evidence="1 2">
    <name type="scientific">Lecanicillium saksenae</name>
    <dbReference type="NCBI Taxonomy" id="468837"/>
    <lineage>
        <taxon>Eukaryota</taxon>
        <taxon>Fungi</taxon>
        <taxon>Dikarya</taxon>
        <taxon>Ascomycota</taxon>
        <taxon>Pezizomycotina</taxon>
        <taxon>Sordariomycetes</taxon>
        <taxon>Hypocreomycetidae</taxon>
        <taxon>Hypocreales</taxon>
        <taxon>Cordycipitaceae</taxon>
        <taxon>Lecanicillium</taxon>
    </lineage>
</organism>
<dbReference type="Proteomes" id="UP001148737">
    <property type="component" value="Unassembled WGS sequence"/>
</dbReference>
<name>A0ACC1QUH7_9HYPO</name>
<keyword evidence="2" id="KW-1185">Reference proteome</keyword>
<sequence length="207" mass="22967">MATPSTSDILKHADDSVAVQQTVNRRNKPLPLDISEPLANWPSDYERLRQRIAAALPPATILLMQHIGSTSVPNLPAKAVIDMDLVVPDSSNEATYAPALEAAGLQFLAREPSWFEHRVFGAEDPVANIHVWGPNAPEVVRHRAMRDWLTKSAEDRELYARVKREASAATLAEAGHMGQYNDRKAKVLRQILDRALNDAGYMKETVI</sequence>
<protein>
    <submittedName>
        <fullName evidence="1">Uncharacterized protein</fullName>
    </submittedName>
</protein>
<gene>
    <name evidence="1" type="ORF">NLG97_g5317</name>
</gene>
<comment type="caution">
    <text evidence="1">The sequence shown here is derived from an EMBL/GenBank/DDBJ whole genome shotgun (WGS) entry which is preliminary data.</text>
</comment>
<evidence type="ECO:0000313" key="1">
    <source>
        <dbReference type="EMBL" id="KAJ3492546.1"/>
    </source>
</evidence>
<proteinExistence type="predicted"/>
<evidence type="ECO:0000313" key="2">
    <source>
        <dbReference type="Proteomes" id="UP001148737"/>
    </source>
</evidence>